<evidence type="ECO:0000256" key="1">
    <source>
        <dbReference type="ARBA" id="ARBA00006484"/>
    </source>
</evidence>
<keyword evidence="5" id="KW-1185">Reference proteome</keyword>
<dbReference type="PRINTS" id="PR00081">
    <property type="entry name" value="GDHRDH"/>
</dbReference>
<dbReference type="RefSeq" id="WP_133678202.1">
    <property type="nucleotide sequence ID" value="NZ_SNZP01000001.1"/>
</dbReference>
<evidence type="ECO:0000256" key="2">
    <source>
        <dbReference type="ARBA" id="ARBA00023002"/>
    </source>
</evidence>
<dbReference type="SUPFAM" id="SSF51735">
    <property type="entry name" value="NAD(P)-binding Rossmann-fold domains"/>
    <property type="match status" value="1"/>
</dbReference>
<evidence type="ECO:0008006" key="6">
    <source>
        <dbReference type="Google" id="ProtNLM"/>
    </source>
</evidence>
<reference evidence="4 5" key="1">
    <citation type="submission" date="2019-03" db="EMBL/GenBank/DDBJ databases">
        <title>Genomic Encyclopedia of Type Strains, Phase III (KMG-III): the genomes of soil and plant-associated and newly described type strains.</title>
        <authorList>
            <person name="Whitman W."/>
        </authorList>
    </citation>
    <scope>NUCLEOTIDE SEQUENCE [LARGE SCALE GENOMIC DNA]</scope>
    <source>
        <strain evidence="4 5">CECT 8976</strain>
    </source>
</reference>
<evidence type="ECO:0000313" key="5">
    <source>
        <dbReference type="Proteomes" id="UP000295611"/>
    </source>
</evidence>
<dbReference type="PANTHER" id="PTHR44196:SF2">
    <property type="entry name" value="SHORT-CHAIN DEHYDROGENASE-RELATED"/>
    <property type="match status" value="1"/>
</dbReference>
<protein>
    <recommendedName>
        <fullName evidence="6">Short-subunit dehydrogenase</fullName>
    </recommendedName>
</protein>
<accession>A0A4R7BDQ5</accession>
<dbReference type="PANTHER" id="PTHR44196">
    <property type="entry name" value="DEHYDROGENASE/REDUCTASE SDR FAMILY MEMBER 7B"/>
    <property type="match status" value="1"/>
</dbReference>
<dbReference type="PROSITE" id="PS00061">
    <property type="entry name" value="ADH_SHORT"/>
    <property type="match status" value="1"/>
</dbReference>
<dbReference type="PRINTS" id="PR00080">
    <property type="entry name" value="SDRFAMILY"/>
</dbReference>
<evidence type="ECO:0000313" key="4">
    <source>
        <dbReference type="EMBL" id="TDR82883.1"/>
    </source>
</evidence>
<dbReference type="Pfam" id="PF00106">
    <property type="entry name" value="adh_short"/>
    <property type="match status" value="1"/>
</dbReference>
<dbReference type="InterPro" id="IPR020904">
    <property type="entry name" value="Sc_DH/Rdtase_CS"/>
</dbReference>
<proteinExistence type="inferred from homology"/>
<comment type="similarity">
    <text evidence="1 3">Belongs to the short-chain dehydrogenases/reductases (SDR) family.</text>
</comment>
<name>A0A4R7BDQ5_9NEIS</name>
<dbReference type="OrthoDB" id="8793699at2"/>
<dbReference type="Proteomes" id="UP000295611">
    <property type="component" value="Unassembled WGS sequence"/>
</dbReference>
<dbReference type="GO" id="GO:0016020">
    <property type="term" value="C:membrane"/>
    <property type="evidence" value="ECO:0007669"/>
    <property type="project" value="TreeGrafter"/>
</dbReference>
<dbReference type="InterPro" id="IPR002347">
    <property type="entry name" value="SDR_fam"/>
</dbReference>
<dbReference type="PIRSF" id="PIRSF000126">
    <property type="entry name" value="11-beta-HSD1"/>
    <property type="match status" value="1"/>
</dbReference>
<evidence type="ECO:0000256" key="3">
    <source>
        <dbReference type="RuleBase" id="RU000363"/>
    </source>
</evidence>
<sequence length="262" mass="28678">MNEPGQRWALITGASSGMGVDYARQLAAQGVALVLVARSFEPMRTLADELIARHRVPVQVIAQDLAEPGAAQALKRQIDEQGWQIDLLVNNAGFGVHGDFHRQPLERLQSMLQLNIVALTELTRLFAADMAARGRGEILLVASIGAYQASPTYAAYCASKAYVLLLGEALHEELKPHGVTVTVLSPGVTATNFFEVSGQRATGYQRLMVMPSDAVVRQALAALRARRATLVPGLFNALTVFANRFAPRSWQRKLVYRLMRND</sequence>
<dbReference type="GO" id="GO:0016491">
    <property type="term" value="F:oxidoreductase activity"/>
    <property type="evidence" value="ECO:0007669"/>
    <property type="project" value="UniProtKB-KW"/>
</dbReference>
<dbReference type="AlphaFoldDB" id="A0A4R7BDQ5"/>
<dbReference type="Gene3D" id="3.40.50.720">
    <property type="entry name" value="NAD(P)-binding Rossmann-like Domain"/>
    <property type="match status" value="1"/>
</dbReference>
<dbReference type="InterPro" id="IPR036291">
    <property type="entry name" value="NAD(P)-bd_dom_sf"/>
</dbReference>
<gene>
    <name evidence="4" type="ORF">DFP86_101273</name>
</gene>
<dbReference type="EMBL" id="SNZP01000001">
    <property type="protein sequence ID" value="TDR82883.1"/>
    <property type="molecule type" value="Genomic_DNA"/>
</dbReference>
<organism evidence="4 5">
    <name type="scientific">Paludibacterium purpuratum</name>
    <dbReference type="NCBI Taxonomy" id="1144873"/>
    <lineage>
        <taxon>Bacteria</taxon>
        <taxon>Pseudomonadati</taxon>
        <taxon>Pseudomonadota</taxon>
        <taxon>Betaproteobacteria</taxon>
        <taxon>Neisseriales</taxon>
        <taxon>Chromobacteriaceae</taxon>
        <taxon>Paludibacterium</taxon>
    </lineage>
</organism>
<keyword evidence="2" id="KW-0560">Oxidoreductase</keyword>
<comment type="caution">
    <text evidence="4">The sequence shown here is derived from an EMBL/GenBank/DDBJ whole genome shotgun (WGS) entry which is preliminary data.</text>
</comment>